<comment type="cofactor">
    <cofactor evidence="1">
        <name>pantetheine 4'-phosphate</name>
        <dbReference type="ChEBI" id="CHEBI:47942"/>
    </cofactor>
</comment>
<dbReference type="EMBL" id="FAOZ01000078">
    <property type="protein sequence ID" value="CUU61289.1"/>
    <property type="molecule type" value="Genomic_DNA"/>
</dbReference>
<sequence length="659" mass="71374">YVTTARIDTSDDALRRSLREYAAQHLPDYMIPTTITRIDSFATTVNGKLDRKALPVPDLSEITGTDGRALQTPTERSLAEVFRAVLGLGGEVNLRANDDFFRLGGHSLLATRVVARANAALGSALTLRDMFEQATIEGLARVVDRASQTVSLVPRVGDLPRPELLPVTYGQRSLWVIEQMGGPGARYVVPLIRHLSGELDETALRSAVQDVVARHEALRTLIVGDDGQLHQMILTTEEAALRLPLIPEDFIGAGQDAIDKRLRELVRSRFDLAADIPVRAGLLRVEVAEWILVLAVHHHAVDEWSTPTVLEDLFAAYAARSKGHAPTWESVGIQYADYAVWQQAVLGQPTDPESALHHHLKYWADTLADAPGESTISPHRPRPAEPTYRAADVSLSISSDVVADLRRVEDGHGVTMFMISQAAVALAISVMSASDDVVLGAPVGGRTEDGLEGVVGYFVNTIPLRHRYFPGDTFSDVLARVKQTVLDGFDHQAAPFDQIVTAISADRVVGRNPVFQVMLTYQRVTGRRADPEVGDLVVRPRMVGLGAVKGDLDLYLADSDAGVSVLLTFSTDLFEEKTAVRFLGVIQKILGAIAEDPNRTIAEVDLLIAEERPALEAWTTGSPAELAGVTVAGLFGDQVLRSPGEIALVAGARSFTFAG</sequence>
<accession>A0A0S4R143</accession>
<dbReference type="InterPro" id="IPR036736">
    <property type="entry name" value="ACP-like_sf"/>
</dbReference>
<evidence type="ECO:0000256" key="1">
    <source>
        <dbReference type="ARBA" id="ARBA00001957"/>
    </source>
</evidence>
<evidence type="ECO:0000256" key="2">
    <source>
        <dbReference type="ARBA" id="ARBA00022450"/>
    </source>
</evidence>
<dbReference type="SUPFAM" id="SSF52777">
    <property type="entry name" value="CoA-dependent acyltransferases"/>
    <property type="match status" value="2"/>
</dbReference>
<dbReference type="InterPro" id="IPR023213">
    <property type="entry name" value="CAT-like_dom_sf"/>
</dbReference>
<dbReference type="GO" id="GO:0009366">
    <property type="term" value="C:enterobactin synthetase complex"/>
    <property type="evidence" value="ECO:0007669"/>
    <property type="project" value="TreeGrafter"/>
</dbReference>
<keyword evidence="2" id="KW-0596">Phosphopantetheine</keyword>
<name>A0A0S4R143_9ACTN</name>
<dbReference type="Gene3D" id="3.30.559.10">
    <property type="entry name" value="Chloramphenicol acetyltransferase-like domain"/>
    <property type="match status" value="1"/>
</dbReference>
<dbReference type="GO" id="GO:0009239">
    <property type="term" value="P:enterobactin biosynthetic process"/>
    <property type="evidence" value="ECO:0007669"/>
    <property type="project" value="TreeGrafter"/>
</dbReference>
<dbReference type="SUPFAM" id="SSF56801">
    <property type="entry name" value="Acetyl-CoA synthetase-like"/>
    <property type="match status" value="1"/>
</dbReference>
<dbReference type="PANTHER" id="PTHR45527:SF1">
    <property type="entry name" value="FATTY ACID SYNTHASE"/>
    <property type="match status" value="1"/>
</dbReference>
<dbReference type="GO" id="GO:0047527">
    <property type="term" value="F:2,3-dihydroxybenzoate-serine ligase activity"/>
    <property type="evidence" value="ECO:0007669"/>
    <property type="project" value="TreeGrafter"/>
</dbReference>
<dbReference type="GO" id="GO:0005829">
    <property type="term" value="C:cytosol"/>
    <property type="evidence" value="ECO:0007669"/>
    <property type="project" value="TreeGrafter"/>
</dbReference>
<evidence type="ECO:0000256" key="3">
    <source>
        <dbReference type="ARBA" id="ARBA00022553"/>
    </source>
</evidence>
<dbReference type="InterPro" id="IPR045851">
    <property type="entry name" value="AMP-bd_C_sf"/>
</dbReference>
<keyword evidence="6" id="KW-1185">Reference proteome</keyword>
<dbReference type="PROSITE" id="PS50075">
    <property type="entry name" value="CARRIER"/>
    <property type="match status" value="1"/>
</dbReference>
<dbReference type="InterPro" id="IPR009081">
    <property type="entry name" value="PP-bd_ACP"/>
</dbReference>
<dbReference type="Pfam" id="PF00668">
    <property type="entry name" value="Condensation"/>
    <property type="match status" value="1"/>
</dbReference>
<feature type="non-terminal residue" evidence="5">
    <location>
        <position position="1"/>
    </location>
</feature>
<keyword evidence="3" id="KW-0597">Phosphoprotein</keyword>
<dbReference type="GO" id="GO:0008610">
    <property type="term" value="P:lipid biosynthetic process"/>
    <property type="evidence" value="ECO:0007669"/>
    <property type="project" value="UniProtKB-ARBA"/>
</dbReference>
<proteinExistence type="predicted"/>
<dbReference type="FunFam" id="1.10.1200.10:FF:000016">
    <property type="entry name" value="Non-ribosomal peptide synthase"/>
    <property type="match status" value="1"/>
</dbReference>
<dbReference type="GO" id="GO:0072330">
    <property type="term" value="P:monocarboxylic acid biosynthetic process"/>
    <property type="evidence" value="ECO:0007669"/>
    <property type="project" value="UniProtKB-ARBA"/>
</dbReference>
<feature type="non-terminal residue" evidence="5">
    <location>
        <position position="659"/>
    </location>
</feature>
<reference evidence="6" key="1">
    <citation type="submission" date="2015-11" db="EMBL/GenBank/DDBJ databases">
        <authorList>
            <person name="Varghese N."/>
        </authorList>
    </citation>
    <scope>NUCLEOTIDE SEQUENCE [LARGE SCALE GENOMIC DNA]</scope>
    <source>
        <strain evidence="6">DSM 45899</strain>
    </source>
</reference>
<dbReference type="PROSITE" id="PS00012">
    <property type="entry name" value="PHOSPHOPANTETHEINE"/>
    <property type="match status" value="1"/>
</dbReference>
<evidence type="ECO:0000313" key="6">
    <source>
        <dbReference type="Proteomes" id="UP000198802"/>
    </source>
</evidence>
<organism evidence="5 6">
    <name type="scientific">Parafrankia irregularis</name>
    <dbReference type="NCBI Taxonomy" id="795642"/>
    <lineage>
        <taxon>Bacteria</taxon>
        <taxon>Bacillati</taxon>
        <taxon>Actinomycetota</taxon>
        <taxon>Actinomycetes</taxon>
        <taxon>Frankiales</taxon>
        <taxon>Frankiaceae</taxon>
        <taxon>Parafrankia</taxon>
    </lineage>
</organism>
<dbReference type="PANTHER" id="PTHR45527">
    <property type="entry name" value="NONRIBOSOMAL PEPTIDE SYNTHETASE"/>
    <property type="match status" value="1"/>
</dbReference>
<evidence type="ECO:0000259" key="4">
    <source>
        <dbReference type="PROSITE" id="PS50075"/>
    </source>
</evidence>
<dbReference type="Proteomes" id="UP000198802">
    <property type="component" value="Unassembled WGS sequence"/>
</dbReference>
<dbReference type="InterPro" id="IPR006162">
    <property type="entry name" value="Ppantetheine_attach_site"/>
</dbReference>
<protein>
    <submittedName>
        <fullName evidence="5">Phosphopantetheine attachment site</fullName>
    </submittedName>
</protein>
<dbReference type="SMART" id="SM00823">
    <property type="entry name" value="PKS_PP"/>
    <property type="match status" value="1"/>
</dbReference>
<dbReference type="InterPro" id="IPR001242">
    <property type="entry name" value="Condensation_dom"/>
</dbReference>
<dbReference type="SUPFAM" id="SSF47336">
    <property type="entry name" value="ACP-like"/>
    <property type="match status" value="1"/>
</dbReference>
<feature type="domain" description="Carrier" evidence="4">
    <location>
        <begin position="72"/>
        <end position="147"/>
    </location>
</feature>
<gene>
    <name evidence="5" type="ORF">Ga0074812_1781</name>
</gene>
<dbReference type="Pfam" id="PF00550">
    <property type="entry name" value="PP-binding"/>
    <property type="match status" value="1"/>
</dbReference>
<dbReference type="Gene3D" id="3.30.559.30">
    <property type="entry name" value="Nonribosomal peptide synthetase, condensation domain"/>
    <property type="match status" value="1"/>
</dbReference>
<dbReference type="Gene3D" id="3.30.300.30">
    <property type="match status" value="1"/>
</dbReference>
<dbReference type="Gene3D" id="1.10.1200.10">
    <property type="entry name" value="ACP-like"/>
    <property type="match status" value="1"/>
</dbReference>
<dbReference type="AlphaFoldDB" id="A0A0S4R143"/>
<dbReference type="GO" id="GO:0031177">
    <property type="term" value="F:phosphopantetheine binding"/>
    <property type="evidence" value="ECO:0007669"/>
    <property type="project" value="InterPro"/>
</dbReference>
<dbReference type="InterPro" id="IPR020806">
    <property type="entry name" value="PKS_PP-bd"/>
</dbReference>
<dbReference type="GO" id="GO:0043041">
    <property type="term" value="P:amino acid activation for nonribosomal peptide biosynthetic process"/>
    <property type="evidence" value="ECO:0007669"/>
    <property type="project" value="TreeGrafter"/>
</dbReference>
<dbReference type="RefSeq" id="WP_242666619.1">
    <property type="nucleotide sequence ID" value="NZ_FAOZ01000078.1"/>
</dbReference>
<evidence type="ECO:0000313" key="5">
    <source>
        <dbReference type="EMBL" id="CUU61289.1"/>
    </source>
</evidence>